<dbReference type="EMBL" id="KI546073">
    <property type="protein sequence ID" value="EST46641.1"/>
    <property type="molecule type" value="Genomic_DNA"/>
</dbReference>
<dbReference type="EMBL" id="AUWU02000007">
    <property type="protein sequence ID" value="KAH0571281.1"/>
    <property type="molecule type" value="Genomic_DNA"/>
</dbReference>
<keyword evidence="3" id="KW-1185">Reference proteome</keyword>
<evidence type="ECO:0000313" key="1">
    <source>
        <dbReference type="EMBL" id="EST46641.1"/>
    </source>
</evidence>
<reference evidence="2" key="2">
    <citation type="submission" date="2020-12" db="EMBL/GenBank/DDBJ databases">
        <title>New Spironucleus salmonicida genome in near-complete chromosomes.</title>
        <authorList>
            <person name="Xu F."/>
            <person name="Kurt Z."/>
            <person name="Jimenez-Gonzalez A."/>
            <person name="Astvaldsson A."/>
            <person name="Andersson J.O."/>
            <person name="Svard S.G."/>
        </authorList>
    </citation>
    <scope>NUCLEOTIDE SEQUENCE</scope>
    <source>
        <strain evidence="2">ATCC 50377</strain>
    </source>
</reference>
<reference evidence="1 2" key="1">
    <citation type="journal article" date="2014" name="PLoS Genet.">
        <title>The Genome of Spironucleus salmonicida Highlights a Fish Pathogen Adapted to Fluctuating Environments.</title>
        <authorList>
            <person name="Xu F."/>
            <person name="Jerlstrom-Hultqvist J."/>
            <person name="Einarsson E."/>
            <person name="Astvaldsson A."/>
            <person name="Svard S.G."/>
            <person name="Andersson J.O."/>
        </authorList>
    </citation>
    <scope>NUCLEOTIDE SEQUENCE</scope>
    <source>
        <strain evidence="2">ATCC 50377</strain>
    </source>
</reference>
<gene>
    <name evidence="1" type="ORF">SS50377_13444</name>
    <name evidence="2" type="ORF">SS50377_27582</name>
</gene>
<evidence type="ECO:0000313" key="3">
    <source>
        <dbReference type="Proteomes" id="UP000018208"/>
    </source>
</evidence>
<name>V6LSF3_9EUKA</name>
<evidence type="ECO:0000313" key="2">
    <source>
        <dbReference type="EMBL" id="KAH0571281.1"/>
    </source>
</evidence>
<dbReference type="AlphaFoldDB" id="V6LSF3"/>
<dbReference type="Proteomes" id="UP000018208">
    <property type="component" value="Unassembled WGS sequence"/>
</dbReference>
<sequence length="240" mass="28233">MVKTPIQILLDISRQTISDTLLKLKQNEFRFAQKPLNSDSKTYFTKRQAIQFESELMQGLYDVLRRLKSVGFQETEPQTLQEIMARSQVILLQNYWQSAIALVIQECRDAMLIVEKTRPKTHYEYFEPEVLDDYWSQQEQQLTAQSNFSNQLQEYVQARQVQQDIFEIQKIQEVFVENLQSQGDQILRIQDINLQSEETLQQANKYLIRAKKNLEDSTKTTVVLMSIAIAGLWYLDAVRK</sequence>
<protein>
    <submittedName>
        <fullName evidence="1">Syntaxin 18</fullName>
    </submittedName>
</protein>
<proteinExistence type="predicted"/>
<dbReference type="VEuPathDB" id="GiardiaDB:SS50377_27582"/>
<organism evidence="1">
    <name type="scientific">Spironucleus salmonicida</name>
    <dbReference type="NCBI Taxonomy" id="348837"/>
    <lineage>
        <taxon>Eukaryota</taxon>
        <taxon>Metamonada</taxon>
        <taxon>Diplomonadida</taxon>
        <taxon>Hexamitidae</taxon>
        <taxon>Hexamitinae</taxon>
        <taxon>Spironucleus</taxon>
    </lineage>
</organism>
<accession>V6LSF3</accession>